<comment type="caution">
    <text evidence="1">The sequence shown here is derived from an EMBL/GenBank/DDBJ whole genome shotgun (WGS) entry which is preliminary data.</text>
</comment>
<reference evidence="1" key="1">
    <citation type="submission" date="2021-01" db="EMBL/GenBank/DDBJ databases">
        <title>Whole genome shotgun sequence of Catellatospora methionotrophica NBRC 14553.</title>
        <authorList>
            <person name="Komaki H."/>
            <person name="Tamura T."/>
        </authorList>
    </citation>
    <scope>NUCLEOTIDE SEQUENCE</scope>
    <source>
        <strain evidence="1">NBRC 14553</strain>
    </source>
</reference>
<accession>A0A8J3PFM7</accession>
<gene>
    <name evidence="1" type="ORF">Cme02nite_28550</name>
</gene>
<dbReference type="AlphaFoldDB" id="A0A8J3PFM7"/>
<evidence type="ECO:0000313" key="2">
    <source>
        <dbReference type="Proteomes" id="UP000660339"/>
    </source>
</evidence>
<name>A0A8J3PFM7_9ACTN</name>
<dbReference type="EMBL" id="BONJ01000014">
    <property type="protein sequence ID" value="GIG14523.1"/>
    <property type="molecule type" value="Genomic_DNA"/>
</dbReference>
<dbReference type="Proteomes" id="UP000660339">
    <property type="component" value="Unassembled WGS sequence"/>
</dbReference>
<keyword evidence="2" id="KW-1185">Reference proteome</keyword>
<protein>
    <submittedName>
        <fullName evidence="1">Uncharacterized protein</fullName>
    </submittedName>
</protein>
<dbReference type="RefSeq" id="WP_166377857.1">
    <property type="nucleotide sequence ID" value="NZ_BAAATT010000007.1"/>
</dbReference>
<proteinExistence type="predicted"/>
<evidence type="ECO:0000313" key="1">
    <source>
        <dbReference type="EMBL" id="GIG14523.1"/>
    </source>
</evidence>
<sequence length="115" mass="12385">MRHPTVEQRGTASVDVTLEIAPGGAPWWSQFLAQHAHQVSRMDVSVAPDEYPEARSLALAVRTAAEAPYPTSPTLMGRLLCIEAMRGAACGPGRERRELLGDRLPTGRPLLSAIA</sequence>
<organism evidence="1 2">
    <name type="scientific">Catellatospora methionotrophica</name>
    <dbReference type="NCBI Taxonomy" id="121620"/>
    <lineage>
        <taxon>Bacteria</taxon>
        <taxon>Bacillati</taxon>
        <taxon>Actinomycetota</taxon>
        <taxon>Actinomycetes</taxon>
        <taxon>Micromonosporales</taxon>
        <taxon>Micromonosporaceae</taxon>
        <taxon>Catellatospora</taxon>
    </lineage>
</organism>